<evidence type="ECO:0000256" key="4">
    <source>
        <dbReference type="ARBA" id="ARBA00022490"/>
    </source>
</evidence>
<evidence type="ECO:0000256" key="2">
    <source>
        <dbReference type="ARBA" id="ARBA00010207"/>
    </source>
</evidence>
<dbReference type="Pfam" id="PF01409">
    <property type="entry name" value="tRNA-synt_2d"/>
    <property type="match status" value="1"/>
</dbReference>
<dbReference type="PROSITE" id="PS50862">
    <property type="entry name" value="AA_TRNA_LIGASE_II"/>
    <property type="match status" value="1"/>
</dbReference>
<dbReference type="EMBL" id="CP038852">
    <property type="protein sequence ID" value="QIZ20961.1"/>
    <property type="molecule type" value="Genomic_DNA"/>
</dbReference>
<dbReference type="Gene3D" id="3.30.930.10">
    <property type="entry name" value="Bira Bifunctional Protein, Domain 2"/>
    <property type="match status" value="1"/>
</dbReference>
<evidence type="ECO:0000259" key="14">
    <source>
        <dbReference type="PROSITE" id="PS50862"/>
    </source>
</evidence>
<comment type="similarity">
    <text evidence="2 13">Belongs to the class-II aminoacyl-tRNA synthetase family. Phe-tRNA synthetase alpha subunit type 1 subfamily.</text>
</comment>
<keyword evidence="9 13" id="KW-0460">Magnesium</keyword>
<dbReference type="PANTHER" id="PTHR11538">
    <property type="entry name" value="PHENYLALANYL-TRNA SYNTHETASE"/>
    <property type="match status" value="1"/>
</dbReference>
<dbReference type="InterPro" id="IPR002319">
    <property type="entry name" value="Phenylalanyl-tRNA_Synthase"/>
</dbReference>
<evidence type="ECO:0000256" key="13">
    <source>
        <dbReference type="HAMAP-Rule" id="MF_00281"/>
    </source>
</evidence>
<dbReference type="GO" id="GO:0006432">
    <property type="term" value="P:phenylalanyl-tRNA aminoacylation"/>
    <property type="evidence" value="ECO:0007669"/>
    <property type="project" value="UniProtKB-UniRule"/>
</dbReference>
<dbReference type="GO" id="GO:0000287">
    <property type="term" value="F:magnesium ion binding"/>
    <property type="evidence" value="ECO:0007669"/>
    <property type="project" value="UniProtKB-UniRule"/>
</dbReference>
<feature type="domain" description="Aminoacyl-transfer RNA synthetases class-II family profile" evidence="14">
    <location>
        <begin position="110"/>
        <end position="343"/>
    </location>
</feature>
<evidence type="ECO:0000256" key="8">
    <source>
        <dbReference type="ARBA" id="ARBA00022840"/>
    </source>
</evidence>
<keyword evidence="10 13" id="KW-0648">Protein biosynthesis</keyword>
<dbReference type="AlphaFoldDB" id="A0A6H1Q2E6"/>
<dbReference type="InterPro" id="IPR004529">
    <property type="entry name" value="Phe-tRNA-synth_IIc_asu"/>
</dbReference>
<dbReference type="Pfam" id="PF02912">
    <property type="entry name" value="Phe_tRNA-synt_N"/>
    <property type="match status" value="1"/>
</dbReference>
<evidence type="ECO:0000256" key="12">
    <source>
        <dbReference type="ARBA" id="ARBA00049255"/>
    </source>
</evidence>
<dbReference type="CDD" id="cd00496">
    <property type="entry name" value="PheRS_alpha_core"/>
    <property type="match status" value="1"/>
</dbReference>
<evidence type="ECO:0000256" key="11">
    <source>
        <dbReference type="ARBA" id="ARBA00023146"/>
    </source>
</evidence>
<dbReference type="SUPFAM" id="SSF55681">
    <property type="entry name" value="Class II aaRS and biotin synthetases"/>
    <property type="match status" value="1"/>
</dbReference>
<comment type="subcellular location">
    <subcellularLocation>
        <location evidence="1 13">Cytoplasm</location>
    </subcellularLocation>
</comment>
<keyword evidence="16" id="KW-1185">Reference proteome</keyword>
<dbReference type="InterPro" id="IPR004188">
    <property type="entry name" value="Phe-tRNA_ligase_II_N"/>
</dbReference>
<evidence type="ECO:0000256" key="5">
    <source>
        <dbReference type="ARBA" id="ARBA00022598"/>
    </source>
</evidence>
<evidence type="ECO:0000256" key="6">
    <source>
        <dbReference type="ARBA" id="ARBA00022723"/>
    </source>
</evidence>
<dbReference type="GO" id="GO:0004826">
    <property type="term" value="F:phenylalanine-tRNA ligase activity"/>
    <property type="evidence" value="ECO:0007669"/>
    <property type="project" value="UniProtKB-UniRule"/>
</dbReference>
<organism evidence="15 16">
    <name type="scientific">Candidatus Pelagibacter giovannonii</name>
    <dbReference type="NCBI Taxonomy" id="2563896"/>
    <lineage>
        <taxon>Bacteria</taxon>
        <taxon>Pseudomonadati</taxon>
        <taxon>Pseudomonadota</taxon>
        <taxon>Alphaproteobacteria</taxon>
        <taxon>Candidatus Pelagibacterales</taxon>
        <taxon>Candidatus Pelagibacteraceae</taxon>
        <taxon>Candidatus Pelagibacter</taxon>
    </lineage>
</organism>
<evidence type="ECO:0000313" key="15">
    <source>
        <dbReference type="EMBL" id="QIZ20961.1"/>
    </source>
</evidence>
<protein>
    <recommendedName>
        <fullName evidence="13">Phenylalanine--tRNA ligase alpha subunit</fullName>
        <ecNumber evidence="13">6.1.1.20</ecNumber>
    </recommendedName>
    <alternativeName>
        <fullName evidence="13">Phenylalanyl-tRNA synthetase alpha subunit</fullName>
        <shortName evidence="13">PheRS</shortName>
    </alternativeName>
</protein>
<gene>
    <name evidence="13 15" type="primary">pheS</name>
    <name evidence="15" type="ORF">E5R92_04095</name>
</gene>
<keyword evidence="8 13" id="KW-0067">ATP-binding</keyword>
<dbReference type="InterPro" id="IPR022911">
    <property type="entry name" value="Phe_tRNA_ligase_alpha1_bac"/>
</dbReference>
<evidence type="ECO:0000256" key="10">
    <source>
        <dbReference type="ARBA" id="ARBA00022917"/>
    </source>
</evidence>
<name>A0A6H1Q2E6_9PROT</name>
<comment type="subunit">
    <text evidence="3 13">Tetramer of two alpha and two beta subunits.</text>
</comment>
<accession>A0A6H1Q2E6</accession>
<dbReference type="RefSeq" id="WP_168606835.1">
    <property type="nucleotide sequence ID" value="NZ_CP038852.1"/>
</dbReference>
<keyword evidence="7 13" id="KW-0547">Nucleotide-binding</keyword>
<feature type="binding site" evidence="13">
    <location>
        <position position="255"/>
    </location>
    <ligand>
        <name>Mg(2+)</name>
        <dbReference type="ChEBI" id="CHEBI:18420"/>
        <note>shared with beta subunit</note>
    </ligand>
</feature>
<dbReference type="InterPro" id="IPR006195">
    <property type="entry name" value="aa-tRNA-synth_II"/>
</dbReference>
<evidence type="ECO:0000256" key="7">
    <source>
        <dbReference type="ARBA" id="ARBA00022741"/>
    </source>
</evidence>
<dbReference type="NCBIfam" id="TIGR00468">
    <property type="entry name" value="pheS"/>
    <property type="match status" value="1"/>
</dbReference>
<dbReference type="Proteomes" id="UP000501094">
    <property type="component" value="Chromosome"/>
</dbReference>
<dbReference type="PANTHER" id="PTHR11538:SF41">
    <property type="entry name" value="PHENYLALANINE--TRNA LIGASE, MITOCHONDRIAL"/>
    <property type="match status" value="1"/>
</dbReference>
<dbReference type="SUPFAM" id="SSF46589">
    <property type="entry name" value="tRNA-binding arm"/>
    <property type="match status" value="1"/>
</dbReference>
<dbReference type="FunFam" id="3.30.930.10:FF:000003">
    <property type="entry name" value="Phenylalanine--tRNA ligase alpha subunit"/>
    <property type="match status" value="1"/>
</dbReference>
<keyword evidence="11 13" id="KW-0030">Aminoacyl-tRNA synthetase</keyword>
<evidence type="ECO:0000256" key="9">
    <source>
        <dbReference type="ARBA" id="ARBA00022842"/>
    </source>
</evidence>
<dbReference type="GO" id="GO:0005737">
    <property type="term" value="C:cytoplasm"/>
    <property type="evidence" value="ECO:0007669"/>
    <property type="project" value="UniProtKB-SubCell"/>
</dbReference>
<evidence type="ECO:0000313" key="16">
    <source>
        <dbReference type="Proteomes" id="UP000501094"/>
    </source>
</evidence>
<proteinExistence type="inferred from homology"/>
<dbReference type="GO" id="GO:0000049">
    <property type="term" value="F:tRNA binding"/>
    <property type="evidence" value="ECO:0007669"/>
    <property type="project" value="InterPro"/>
</dbReference>
<keyword evidence="5 13" id="KW-0436">Ligase</keyword>
<dbReference type="KEGG" id="peg:E5R92_04095"/>
<evidence type="ECO:0000256" key="1">
    <source>
        <dbReference type="ARBA" id="ARBA00004496"/>
    </source>
</evidence>
<comment type="catalytic activity">
    <reaction evidence="12 13">
        <text>tRNA(Phe) + L-phenylalanine + ATP = L-phenylalanyl-tRNA(Phe) + AMP + diphosphate + H(+)</text>
        <dbReference type="Rhea" id="RHEA:19413"/>
        <dbReference type="Rhea" id="RHEA-COMP:9668"/>
        <dbReference type="Rhea" id="RHEA-COMP:9699"/>
        <dbReference type="ChEBI" id="CHEBI:15378"/>
        <dbReference type="ChEBI" id="CHEBI:30616"/>
        <dbReference type="ChEBI" id="CHEBI:33019"/>
        <dbReference type="ChEBI" id="CHEBI:58095"/>
        <dbReference type="ChEBI" id="CHEBI:78442"/>
        <dbReference type="ChEBI" id="CHEBI:78531"/>
        <dbReference type="ChEBI" id="CHEBI:456215"/>
        <dbReference type="EC" id="6.1.1.20"/>
    </reaction>
</comment>
<keyword evidence="4 13" id="KW-0963">Cytoplasm</keyword>
<dbReference type="InterPro" id="IPR010978">
    <property type="entry name" value="tRNA-bd_arm"/>
</dbReference>
<dbReference type="EC" id="6.1.1.20" evidence="13"/>
<comment type="cofactor">
    <cofactor evidence="13">
        <name>Mg(2+)</name>
        <dbReference type="ChEBI" id="CHEBI:18420"/>
    </cofactor>
    <text evidence="13">Binds 2 magnesium ions per tetramer.</text>
</comment>
<keyword evidence="6 13" id="KW-0479">Metal-binding</keyword>
<dbReference type="InterPro" id="IPR045864">
    <property type="entry name" value="aa-tRNA-synth_II/BPL/LPL"/>
</dbReference>
<dbReference type="HAMAP" id="MF_00281">
    <property type="entry name" value="Phe_tRNA_synth_alpha1"/>
    <property type="match status" value="1"/>
</dbReference>
<dbReference type="GO" id="GO:0005524">
    <property type="term" value="F:ATP binding"/>
    <property type="evidence" value="ECO:0007669"/>
    <property type="project" value="UniProtKB-UniRule"/>
</dbReference>
<evidence type="ECO:0000256" key="3">
    <source>
        <dbReference type="ARBA" id="ARBA00011209"/>
    </source>
</evidence>
<sequence length="355" mass="40960">MSDIKKIKDEFLLKLKENLDLNQVNQIKTDLFGKNGLISSQFKQLGKVAEQERKKFASDLNLVKDELQNLITTKINNIEIKEINQKLAKEKIDITLPERPFVQGKIHPVSQVIDEISSIFSEIGFSVEEGPDIENEYNNFTALNTPDNHPARDMHDTFYLDEKKELLLRTHTSPVQIRTMLNNKPPFKIIAPGRTYRSDSDQTHTPMFHQVEGLHIDKNINMGHLKGCLNYFIKEFFEVDKIKMRFRPSHFPFTEPSAEVDIGYEIKNGKIVIGEGDKWLEILGCGMVHPNVLKNVKVNPDEFQGYAFGIGIDRLAMLKYGINDLRAFFDCDYRWLNHFGFDPIDVPSNYRGLSR</sequence>
<reference evidence="15 16" key="1">
    <citation type="journal article" date="2020" name="Nat. Microbiol.">
        <title>Lysogenic host-virus interactions in SAR11 marine bacteria.</title>
        <authorList>
            <person name="Morris R.M."/>
            <person name="Cain K.R."/>
            <person name="Hvorecny K.L."/>
            <person name="Kollman J.M."/>
        </authorList>
    </citation>
    <scope>NUCLEOTIDE SEQUENCE [LARGE SCALE GENOMIC DNA]</scope>
    <source>
        <strain evidence="15 16">NP1</strain>
    </source>
</reference>